<sequence length="138" mass="15505">MISCRHHHGNPASNGNGQQPAKPGISTSLPMPVHLTNELMPGGSRLFFTWPQNCSPLRLLWLIVRLPALPTTYLPDLVTGETWIDWRWRGRRFSAHSIYGDFLFFSENPDCPETLLRTLAEYLAAQIPPDIPQIKSGG</sequence>
<keyword evidence="3" id="KW-1185">Reference proteome</keyword>
<accession>A0AAW6RPW4</accession>
<proteinExistence type="predicted"/>
<name>A0AAW6RPW4_9BURK</name>
<dbReference type="Proteomes" id="UP001237156">
    <property type="component" value="Unassembled WGS sequence"/>
</dbReference>
<reference evidence="2 3" key="1">
    <citation type="submission" date="2023-04" db="EMBL/GenBank/DDBJ databases">
        <title>Ottowia paracancer sp. nov., isolated from human stomach.</title>
        <authorList>
            <person name="Song Y."/>
        </authorList>
    </citation>
    <scope>NUCLEOTIDE SEQUENCE [LARGE SCALE GENOMIC DNA]</scope>
    <source>
        <strain evidence="2 3">10c7w1</strain>
    </source>
</reference>
<protein>
    <submittedName>
        <fullName evidence="2">Uncharacterized protein</fullName>
    </submittedName>
</protein>
<feature type="compositionally biased region" description="Polar residues" evidence="1">
    <location>
        <begin position="11"/>
        <end position="27"/>
    </location>
</feature>
<evidence type="ECO:0000256" key="1">
    <source>
        <dbReference type="SAM" id="MobiDB-lite"/>
    </source>
</evidence>
<dbReference type="AlphaFoldDB" id="A0AAW6RPW4"/>
<feature type="region of interest" description="Disordered" evidence="1">
    <location>
        <begin position="1"/>
        <end position="27"/>
    </location>
</feature>
<organism evidence="2 3">
    <name type="scientific">Ottowia cancrivicina</name>
    <dbReference type="NCBI Taxonomy" id="3040346"/>
    <lineage>
        <taxon>Bacteria</taxon>
        <taxon>Pseudomonadati</taxon>
        <taxon>Pseudomonadota</taxon>
        <taxon>Betaproteobacteria</taxon>
        <taxon>Burkholderiales</taxon>
        <taxon>Comamonadaceae</taxon>
        <taxon>Ottowia</taxon>
    </lineage>
</organism>
<comment type="caution">
    <text evidence="2">The sequence shown here is derived from an EMBL/GenBank/DDBJ whole genome shotgun (WGS) entry which is preliminary data.</text>
</comment>
<gene>
    <name evidence="2" type="ORF">QB898_10385</name>
</gene>
<dbReference type="EMBL" id="JARVII010000024">
    <property type="protein sequence ID" value="MDG9700107.1"/>
    <property type="molecule type" value="Genomic_DNA"/>
</dbReference>
<evidence type="ECO:0000313" key="3">
    <source>
        <dbReference type="Proteomes" id="UP001237156"/>
    </source>
</evidence>
<evidence type="ECO:0000313" key="2">
    <source>
        <dbReference type="EMBL" id="MDG9700107.1"/>
    </source>
</evidence>
<dbReference type="RefSeq" id="WP_279524894.1">
    <property type="nucleotide sequence ID" value="NZ_JARVII010000024.1"/>
</dbReference>